<dbReference type="EMBL" id="JAIZPD010000001">
    <property type="protein sequence ID" value="KAH0968103.1"/>
    <property type="molecule type" value="Genomic_DNA"/>
</dbReference>
<keyword evidence="3" id="KW-1185">Reference proteome</keyword>
<gene>
    <name evidence="2" type="ORF">HRG_00745</name>
</gene>
<evidence type="ECO:0000313" key="3">
    <source>
        <dbReference type="Proteomes" id="UP000824596"/>
    </source>
</evidence>
<feature type="signal peptide" evidence="1">
    <location>
        <begin position="1"/>
        <end position="18"/>
    </location>
</feature>
<reference evidence="2" key="1">
    <citation type="submission" date="2021-09" db="EMBL/GenBank/DDBJ databases">
        <title>A high-quality genome of the endoparasitic fungus Hirsutella rhossiliensis with a comparison of Hirsutella genomes reveals transposable elements contributing to genome size variation.</title>
        <authorList>
            <person name="Lin R."/>
            <person name="Jiao Y."/>
            <person name="Sun X."/>
            <person name="Ling J."/>
            <person name="Xie B."/>
            <person name="Cheng X."/>
        </authorList>
    </citation>
    <scope>NUCLEOTIDE SEQUENCE</scope>
    <source>
        <strain evidence="2">HR02</strain>
    </source>
</reference>
<dbReference type="RefSeq" id="XP_044725616.1">
    <property type="nucleotide sequence ID" value="XM_044859216.1"/>
</dbReference>
<dbReference type="GeneID" id="68349874"/>
<dbReference type="Proteomes" id="UP000824596">
    <property type="component" value="Unassembled WGS sequence"/>
</dbReference>
<comment type="caution">
    <text evidence="2">The sequence shown here is derived from an EMBL/GenBank/DDBJ whole genome shotgun (WGS) entry which is preliminary data.</text>
</comment>
<keyword evidence="1" id="KW-0732">Signal</keyword>
<organism evidence="2 3">
    <name type="scientific">Hirsutella rhossiliensis</name>
    <dbReference type="NCBI Taxonomy" id="111463"/>
    <lineage>
        <taxon>Eukaryota</taxon>
        <taxon>Fungi</taxon>
        <taxon>Dikarya</taxon>
        <taxon>Ascomycota</taxon>
        <taxon>Pezizomycotina</taxon>
        <taxon>Sordariomycetes</taxon>
        <taxon>Hypocreomycetidae</taxon>
        <taxon>Hypocreales</taxon>
        <taxon>Ophiocordycipitaceae</taxon>
        <taxon>Hirsutella</taxon>
    </lineage>
</organism>
<proteinExistence type="predicted"/>
<evidence type="ECO:0000313" key="2">
    <source>
        <dbReference type="EMBL" id="KAH0968103.1"/>
    </source>
</evidence>
<dbReference type="AlphaFoldDB" id="A0A9P8SM18"/>
<sequence length="134" mass="15513">MLGLVLDLWSATVLLMKGWQVKDGPVISAPLDPYVNTSPAPRVLQNQLDSLLERHIVEVEGAFLTLLQTTFEQRRSGESNMKTAFAAALIFLRIIERDTWRLMYWIRHKEKAYQWRHPDSPTTLIERNIFCANC</sequence>
<accession>A0A9P8SM18</accession>
<evidence type="ECO:0000256" key="1">
    <source>
        <dbReference type="SAM" id="SignalP"/>
    </source>
</evidence>
<dbReference type="OrthoDB" id="5362630at2759"/>
<protein>
    <submittedName>
        <fullName evidence="2">Uncharacterized protein</fullName>
    </submittedName>
</protein>
<feature type="chain" id="PRO_5040470003" evidence="1">
    <location>
        <begin position="19"/>
        <end position="134"/>
    </location>
</feature>
<name>A0A9P8SM18_9HYPO</name>